<keyword evidence="3" id="KW-1185">Reference proteome</keyword>
<sequence length="128" mass="13444">MGLIMTQTFEHLARGFRALLIALALGFAASGAHAHGLNVFAFVENGEVVVEARFSSGRVPTEGTVRIYDDADILVATMALSEDGALRFPLTGAARESGLRIEVDAGSGHRDYWLLTPADIAAGLDASG</sequence>
<comment type="caution">
    <text evidence="2">The sequence shown here is derived from an EMBL/GenBank/DDBJ whole genome shotgun (WGS) entry which is preliminary data.</text>
</comment>
<evidence type="ECO:0000256" key="1">
    <source>
        <dbReference type="SAM" id="SignalP"/>
    </source>
</evidence>
<name>A0A3N2R8A4_9RHOB</name>
<accession>A0A3N2R8A4</accession>
<evidence type="ECO:0008006" key="4">
    <source>
        <dbReference type="Google" id="ProtNLM"/>
    </source>
</evidence>
<proteinExistence type="predicted"/>
<feature type="signal peptide" evidence="1">
    <location>
        <begin position="1"/>
        <end position="34"/>
    </location>
</feature>
<feature type="chain" id="PRO_5017977122" description="DUF4198 domain-containing protein" evidence="1">
    <location>
        <begin position="35"/>
        <end position="128"/>
    </location>
</feature>
<keyword evidence="1" id="KW-0732">Signal</keyword>
<dbReference type="EMBL" id="RDRB01000002">
    <property type="protein sequence ID" value="ROU03699.1"/>
    <property type="molecule type" value="Genomic_DNA"/>
</dbReference>
<protein>
    <recommendedName>
        <fullName evidence="4">DUF4198 domain-containing protein</fullName>
    </recommendedName>
</protein>
<evidence type="ECO:0000313" key="3">
    <source>
        <dbReference type="Proteomes" id="UP000268016"/>
    </source>
</evidence>
<reference evidence="2 3" key="1">
    <citation type="submission" date="2018-10" db="EMBL/GenBank/DDBJ databases">
        <title>Histidinibacterium lentulum gen. nov., sp. nov., a marine bacterium from the culture broth of Picochlorum sp. 122.</title>
        <authorList>
            <person name="Wang G."/>
        </authorList>
    </citation>
    <scope>NUCLEOTIDE SEQUENCE [LARGE SCALE GENOMIC DNA]</scope>
    <source>
        <strain evidence="2 3">B17</strain>
    </source>
</reference>
<dbReference type="AlphaFoldDB" id="A0A3N2R8A4"/>
<dbReference type="Proteomes" id="UP000268016">
    <property type="component" value="Unassembled WGS sequence"/>
</dbReference>
<evidence type="ECO:0000313" key="2">
    <source>
        <dbReference type="EMBL" id="ROU03699.1"/>
    </source>
</evidence>
<gene>
    <name evidence="2" type="ORF">EAT49_05220</name>
</gene>
<organism evidence="2 3">
    <name type="scientific">Histidinibacterium lentulum</name>
    <dbReference type="NCBI Taxonomy" id="2480588"/>
    <lineage>
        <taxon>Bacteria</taxon>
        <taxon>Pseudomonadati</taxon>
        <taxon>Pseudomonadota</taxon>
        <taxon>Alphaproteobacteria</taxon>
        <taxon>Rhodobacterales</taxon>
        <taxon>Paracoccaceae</taxon>
        <taxon>Histidinibacterium</taxon>
    </lineage>
</organism>